<dbReference type="GO" id="GO:0006207">
    <property type="term" value="P:'de novo' pyrimidine nucleobase biosynthetic process"/>
    <property type="evidence" value="ECO:0007669"/>
    <property type="project" value="InterPro"/>
</dbReference>
<protein>
    <recommendedName>
        <fullName evidence="11">Nitronate monooxygenase</fullName>
    </recommendedName>
    <alternativeName>
        <fullName evidence="9">Propionate 3-nitronate monooxygenase</fullName>
    </alternativeName>
</protein>
<dbReference type="SUPFAM" id="SSF51412">
    <property type="entry name" value="Inosine monophosphate dehydrogenase (IMPDH)"/>
    <property type="match status" value="1"/>
</dbReference>
<gene>
    <name evidence="12" type="ORF">CDG60_11605</name>
</gene>
<dbReference type="GO" id="GO:0018580">
    <property type="term" value="F:nitronate monooxygenase activity"/>
    <property type="evidence" value="ECO:0007669"/>
    <property type="project" value="InterPro"/>
</dbReference>
<dbReference type="AlphaFoldDB" id="A0A3B7LW92"/>
<dbReference type="Pfam" id="PF03060">
    <property type="entry name" value="NMO"/>
    <property type="match status" value="1"/>
</dbReference>
<comment type="similarity">
    <text evidence="2">Belongs to the nitronate monooxygenase family. NMO class I subfamily.</text>
</comment>
<dbReference type="KEGG" id="achi:CDG60_11605"/>
<keyword evidence="5" id="KW-0288">FMN</keyword>
<dbReference type="PROSITE" id="PS00912">
    <property type="entry name" value="DHODEHASE_2"/>
    <property type="match status" value="1"/>
</dbReference>
<keyword evidence="3" id="KW-0216">Detoxification</keyword>
<dbReference type="Gene3D" id="3.20.20.70">
    <property type="entry name" value="Aldolase class I"/>
    <property type="match status" value="1"/>
</dbReference>
<keyword evidence="4" id="KW-0285">Flavoprotein</keyword>
<dbReference type="PANTHER" id="PTHR42747">
    <property type="entry name" value="NITRONATE MONOOXYGENASE-RELATED"/>
    <property type="match status" value="1"/>
</dbReference>
<keyword evidence="8 12" id="KW-0503">Monooxygenase</keyword>
<evidence type="ECO:0000256" key="3">
    <source>
        <dbReference type="ARBA" id="ARBA00022575"/>
    </source>
</evidence>
<comment type="catalytic activity">
    <reaction evidence="10">
        <text>3 propionate 3-nitronate + 3 O2 + H2O = 3 3-oxopropanoate + 2 nitrate + nitrite + H2O2 + 3 H(+)</text>
        <dbReference type="Rhea" id="RHEA:57332"/>
        <dbReference type="ChEBI" id="CHEBI:15377"/>
        <dbReference type="ChEBI" id="CHEBI:15378"/>
        <dbReference type="ChEBI" id="CHEBI:15379"/>
        <dbReference type="ChEBI" id="CHEBI:16240"/>
        <dbReference type="ChEBI" id="CHEBI:16301"/>
        <dbReference type="ChEBI" id="CHEBI:17632"/>
        <dbReference type="ChEBI" id="CHEBI:33190"/>
        <dbReference type="ChEBI" id="CHEBI:136067"/>
    </reaction>
</comment>
<name>A0A3B7LW92_9GAMM</name>
<dbReference type="GO" id="GO:0000166">
    <property type="term" value="F:nucleotide binding"/>
    <property type="evidence" value="ECO:0007669"/>
    <property type="project" value="UniProtKB-KW"/>
</dbReference>
<evidence type="ECO:0000313" key="13">
    <source>
        <dbReference type="Proteomes" id="UP000263753"/>
    </source>
</evidence>
<evidence type="ECO:0000256" key="8">
    <source>
        <dbReference type="ARBA" id="ARBA00023033"/>
    </source>
</evidence>
<accession>A0A3B7LW92</accession>
<reference evidence="13" key="1">
    <citation type="submission" date="2018-09" db="EMBL/GenBank/DDBJ databases">
        <title>The complete genome of Acinetobacter sp. strain WCHAc010005.</title>
        <authorList>
            <person name="Hu Y."/>
            <person name="Long H."/>
            <person name="Feng Y."/>
            <person name="Zong Z."/>
        </authorList>
    </citation>
    <scope>NUCLEOTIDE SEQUENCE [LARGE SCALE GENOMIC DNA]</scope>
    <source>
        <strain evidence="13">WCHAc010005</strain>
    </source>
</reference>
<evidence type="ECO:0000256" key="1">
    <source>
        <dbReference type="ARBA" id="ARBA00001917"/>
    </source>
</evidence>
<evidence type="ECO:0000256" key="4">
    <source>
        <dbReference type="ARBA" id="ARBA00022630"/>
    </source>
</evidence>
<organism evidence="12 13">
    <name type="scientific">Acinetobacter chinensis</name>
    <dbReference type="NCBI Taxonomy" id="2004650"/>
    <lineage>
        <taxon>Bacteria</taxon>
        <taxon>Pseudomonadati</taxon>
        <taxon>Pseudomonadota</taxon>
        <taxon>Gammaproteobacteria</taxon>
        <taxon>Moraxellales</taxon>
        <taxon>Moraxellaceae</taxon>
        <taxon>Acinetobacter</taxon>
    </lineage>
</organism>
<dbReference type="InterPro" id="IPR004136">
    <property type="entry name" value="NMO"/>
</dbReference>
<evidence type="ECO:0000256" key="10">
    <source>
        <dbReference type="ARBA" id="ARBA00049401"/>
    </source>
</evidence>
<dbReference type="PANTHER" id="PTHR42747:SF3">
    <property type="entry name" value="NITRONATE MONOOXYGENASE-RELATED"/>
    <property type="match status" value="1"/>
</dbReference>
<comment type="cofactor">
    <cofactor evidence="1">
        <name>FMN</name>
        <dbReference type="ChEBI" id="CHEBI:58210"/>
    </cofactor>
</comment>
<dbReference type="Proteomes" id="UP000263753">
    <property type="component" value="Chromosome"/>
</dbReference>
<keyword evidence="6" id="KW-0547">Nucleotide-binding</keyword>
<sequence length="347" mass="37301">MSILQLLGIKHPVLLAPMAGVSTPELAAEVSNQGGLGSLGLGAASVEAARKQIIETKSLTDAPFQVNFFCHESVEQNPQITQQWIKSFSPLFEKFNAAAPESLNCIYPSFKDNDDFLNLVLETSPQAVSFHFGIPHPHQIQALKAAGIITMVSATNIAEARMIEQAGIDIIIAQGIEAGGHRGIFNESYDSAVQTADLVRLCKKYCSIPVVAAGGIMNGQQARLMLQTGADAVQMGTAFVQCKSSAINDAYRKALFSKPATQITASISGRPARGIINHWHCDIDQPDRLAVPAYPYAYDLGKQLHAAATKAGDSGYGAFWAGTNVAQIRDMDARDLMNQLILEMNLT</sequence>
<dbReference type="InterPro" id="IPR013785">
    <property type="entry name" value="Aldolase_TIM"/>
</dbReference>
<dbReference type="EMBL" id="CP032134">
    <property type="protein sequence ID" value="AXY57150.1"/>
    <property type="molecule type" value="Genomic_DNA"/>
</dbReference>
<evidence type="ECO:0000256" key="7">
    <source>
        <dbReference type="ARBA" id="ARBA00023002"/>
    </source>
</evidence>
<evidence type="ECO:0000256" key="9">
    <source>
        <dbReference type="ARBA" id="ARBA00031155"/>
    </source>
</evidence>
<keyword evidence="7" id="KW-0560">Oxidoreductase</keyword>
<dbReference type="InterPro" id="IPR001295">
    <property type="entry name" value="Dihydroorotate_DH_CS"/>
</dbReference>
<evidence type="ECO:0000313" key="12">
    <source>
        <dbReference type="EMBL" id="AXY57150.1"/>
    </source>
</evidence>
<evidence type="ECO:0000256" key="2">
    <source>
        <dbReference type="ARBA" id="ARBA00009881"/>
    </source>
</evidence>
<evidence type="ECO:0000256" key="5">
    <source>
        <dbReference type="ARBA" id="ARBA00022643"/>
    </source>
</evidence>
<evidence type="ECO:0000256" key="11">
    <source>
        <dbReference type="ARBA" id="ARBA00067136"/>
    </source>
</evidence>
<dbReference type="GO" id="GO:0016627">
    <property type="term" value="F:oxidoreductase activity, acting on the CH-CH group of donors"/>
    <property type="evidence" value="ECO:0007669"/>
    <property type="project" value="InterPro"/>
</dbReference>
<proteinExistence type="inferred from homology"/>
<dbReference type="FunFam" id="3.20.20.70:FF:000154">
    <property type="entry name" value="Probable nitronate monooxygenase"/>
    <property type="match status" value="1"/>
</dbReference>
<evidence type="ECO:0000256" key="6">
    <source>
        <dbReference type="ARBA" id="ARBA00022741"/>
    </source>
</evidence>
<dbReference type="RefSeq" id="WP_087512515.1">
    <property type="nucleotide sequence ID" value="NZ_CP032134.1"/>
</dbReference>
<dbReference type="CDD" id="cd04730">
    <property type="entry name" value="NPD_like"/>
    <property type="match status" value="1"/>
</dbReference>
<dbReference type="GO" id="GO:0009636">
    <property type="term" value="P:response to toxic substance"/>
    <property type="evidence" value="ECO:0007669"/>
    <property type="project" value="UniProtKB-KW"/>
</dbReference>